<dbReference type="OrthoDB" id="7351393at2"/>
<dbReference type="InterPro" id="IPR007523">
    <property type="entry name" value="NDUFAF3/AAMDC"/>
</dbReference>
<dbReference type="InterPro" id="IPR036748">
    <property type="entry name" value="MTH938-like_sf"/>
</dbReference>
<dbReference type="STRING" id="80876.SAMN05421779_101722"/>
<dbReference type="Gene3D" id="3.40.1230.10">
    <property type="entry name" value="MTH938-like"/>
    <property type="match status" value="1"/>
</dbReference>
<evidence type="ECO:0000313" key="1">
    <source>
        <dbReference type="EMBL" id="SIS41799.1"/>
    </source>
</evidence>
<gene>
    <name evidence="1" type="ORF">SAMN05421779_101722</name>
</gene>
<keyword evidence="2" id="KW-1185">Reference proteome</keyword>
<dbReference type="RefSeq" id="WP_076398776.1">
    <property type="nucleotide sequence ID" value="NZ_FTOA01000001.1"/>
</dbReference>
<dbReference type="Proteomes" id="UP000185678">
    <property type="component" value="Unassembled WGS sequence"/>
</dbReference>
<accession>A0A1N7IXK2</accession>
<dbReference type="CDD" id="cd00248">
    <property type="entry name" value="Mth938-like"/>
    <property type="match status" value="1"/>
</dbReference>
<name>A0A1N7IXK2_9PROT</name>
<protein>
    <submittedName>
        <fullName evidence="1">Uncharacterized conserved protein, contains Mth938-like domain</fullName>
    </submittedName>
</protein>
<reference evidence="1 2" key="1">
    <citation type="submission" date="2017-01" db="EMBL/GenBank/DDBJ databases">
        <authorList>
            <person name="Mah S.A."/>
            <person name="Swanson W.J."/>
            <person name="Moy G.W."/>
            <person name="Vacquier V.D."/>
        </authorList>
    </citation>
    <scope>NUCLEOTIDE SEQUENCE [LARGE SCALE GENOMIC DNA]</scope>
    <source>
        <strain evidence="1 2">DSM 11589</strain>
    </source>
</reference>
<organism evidence="1 2">
    <name type="scientific">Insolitispirillum peregrinum</name>
    <dbReference type="NCBI Taxonomy" id="80876"/>
    <lineage>
        <taxon>Bacteria</taxon>
        <taxon>Pseudomonadati</taxon>
        <taxon>Pseudomonadota</taxon>
        <taxon>Alphaproteobacteria</taxon>
        <taxon>Rhodospirillales</taxon>
        <taxon>Novispirillaceae</taxon>
        <taxon>Insolitispirillum</taxon>
    </lineage>
</organism>
<proteinExistence type="predicted"/>
<dbReference type="EMBL" id="FTOA01000001">
    <property type="protein sequence ID" value="SIS41799.1"/>
    <property type="molecule type" value="Genomic_DNA"/>
</dbReference>
<dbReference type="PANTHER" id="PTHR21192">
    <property type="entry name" value="NUCLEAR PROTEIN E3-3"/>
    <property type="match status" value="1"/>
</dbReference>
<dbReference type="PANTHER" id="PTHR21192:SF2">
    <property type="entry name" value="NADH DEHYDROGENASE [UBIQUINONE] 1 ALPHA SUBCOMPLEX ASSEMBLY FACTOR 3"/>
    <property type="match status" value="1"/>
</dbReference>
<sequence>MDITPAIPEGRQVIQSYGDNLFRISGTVWQQPVLVMPLRTVPWQATDVASMTFETFEPILTASPAVEVLLIGCGPRMALVSPSVRTALKERGVVTDLMDTGAACRTYNVLMAEDRRVAVALIPVP</sequence>
<dbReference type="Pfam" id="PF04430">
    <property type="entry name" value="DUF498"/>
    <property type="match status" value="1"/>
</dbReference>
<dbReference type="SUPFAM" id="SSF64076">
    <property type="entry name" value="MTH938-like"/>
    <property type="match status" value="1"/>
</dbReference>
<dbReference type="AlphaFoldDB" id="A0A1N7IXK2"/>
<evidence type="ECO:0000313" key="2">
    <source>
        <dbReference type="Proteomes" id="UP000185678"/>
    </source>
</evidence>